<protein>
    <submittedName>
        <fullName evidence="2">Uncharacterized protein</fullName>
    </submittedName>
</protein>
<evidence type="ECO:0000256" key="1">
    <source>
        <dbReference type="SAM" id="MobiDB-lite"/>
    </source>
</evidence>
<dbReference type="AlphaFoldDB" id="A0A5C3EH54"/>
<organism evidence="2 3">
    <name type="scientific">Ustilago trichophora</name>
    <dbReference type="NCBI Taxonomy" id="86804"/>
    <lineage>
        <taxon>Eukaryota</taxon>
        <taxon>Fungi</taxon>
        <taxon>Dikarya</taxon>
        <taxon>Basidiomycota</taxon>
        <taxon>Ustilaginomycotina</taxon>
        <taxon>Ustilaginomycetes</taxon>
        <taxon>Ustilaginales</taxon>
        <taxon>Ustilaginaceae</taxon>
        <taxon>Ustilago</taxon>
    </lineage>
</organism>
<sequence length="221" mass="24613">MTPRAARAAFKSVGIDTSVSASQVLARLPERAATPENDGEISFPHTPKNSRQLVALASQIRSSEHPNRESRLLWSKMIKAAGLFHDKSVLLQQEVAELHHTLAFRQVRQQGDQARLSQAKVLDSKEIHEAMQRKNAQKQAKKRGKRGKKRCLPSTDQESSPTPSISIWSSSSSSLDVQHSRAASVELDSASSGLEDLEEPRYPGYHDWYDDDCSDDEIDLL</sequence>
<dbReference type="Proteomes" id="UP000324022">
    <property type="component" value="Unassembled WGS sequence"/>
</dbReference>
<keyword evidence="3" id="KW-1185">Reference proteome</keyword>
<feature type="compositionally biased region" description="Basic residues" evidence="1">
    <location>
        <begin position="135"/>
        <end position="151"/>
    </location>
</feature>
<evidence type="ECO:0000313" key="2">
    <source>
        <dbReference type="EMBL" id="SPO28529.1"/>
    </source>
</evidence>
<feature type="region of interest" description="Disordered" evidence="1">
    <location>
        <begin position="130"/>
        <end position="210"/>
    </location>
</feature>
<evidence type="ECO:0000313" key="3">
    <source>
        <dbReference type="Proteomes" id="UP000324022"/>
    </source>
</evidence>
<reference evidence="2 3" key="1">
    <citation type="submission" date="2018-03" db="EMBL/GenBank/DDBJ databases">
        <authorList>
            <person name="Guldener U."/>
        </authorList>
    </citation>
    <scope>NUCLEOTIDE SEQUENCE [LARGE SCALE GENOMIC DNA]</scope>
    <source>
        <strain evidence="2 3">NBRC100155</strain>
    </source>
</reference>
<feature type="compositionally biased region" description="Low complexity" evidence="1">
    <location>
        <begin position="159"/>
        <end position="174"/>
    </location>
</feature>
<name>A0A5C3EH54_9BASI</name>
<gene>
    <name evidence="2" type="ORF">UTRI_04926</name>
</gene>
<accession>A0A5C3EH54</accession>
<proteinExistence type="predicted"/>
<dbReference type="EMBL" id="OOIN01000022">
    <property type="protein sequence ID" value="SPO28529.1"/>
    <property type="molecule type" value="Genomic_DNA"/>
</dbReference>
<dbReference type="OrthoDB" id="2917041at2759"/>